<feature type="chain" id="PRO_5013188671" evidence="1">
    <location>
        <begin position="20"/>
        <end position="133"/>
    </location>
</feature>
<dbReference type="AlphaFoldDB" id="A0A220XIG7"/>
<sequence>MHISTICLLTIFLPSIAVGLLEVNMQESKSWAEFESIMKGGGSYCLTLLYDFDKNELADVEAFCNIYPTVKCYYGMEGAENRHQPDTSFNTHFKNGATPFLAFFKNGQQVTVIGHTVTGIKGTDFKAGFEAVK</sequence>
<reference evidence="2" key="1">
    <citation type="submission" date="2017-06" db="EMBL/GenBank/DDBJ databases">
        <title>Secretome analysis and in planta expression of salivary proteins reveals a potential large effector repertoire of the brown planthopper, Nilaparvata lugens.</title>
        <authorList>
            <person name="Rao W."/>
            <person name="Zheng X."/>
            <person name="Liu B."/>
            <person name="Du B."/>
            <person name="He G."/>
        </authorList>
    </citation>
    <scope>NUCLEOTIDE SEQUENCE</scope>
</reference>
<keyword evidence="1" id="KW-0732">Signal</keyword>
<dbReference type="EMBL" id="MF278690">
    <property type="protein sequence ID" value="ASL04996.1"/>
    <property type="molecule type" value="mRNA"/>
</dbReference>
<protein>
    <submittedName>
        <fullName evidence="2">Uncharacterized protein</fullName>
    </submittedName>
</protein>
<evidence type="ECO:0000256" key="1">
    <source>
        <dbReference type="SAM" id="SignalP"/>
    </source>
</evidence>
<proteinExistence type="evidence at transcript level"/>
<accession>A0A220XIG7</accession>
<organism evidence="2">
    <name type="scientific">Nilaparvata lugens</name>
    <name type="common">Brown planthopper</name>
    <dbReference type="NCBI Taxonomy" id="108931"/>
    <lineage>
        <taxon>Eukaryota</taxon>
        <taxon>Metazoa</taxon>
        <taxon>Ecdysozoa</taxon>
        <taxon>Arthropoda</taxon>
        <taxon>Hexapoda</taxon>
        <taxon>Insecta</taxon>
        <taxon>Pterygota</taxon>
        <taxon>Neoptera</taxon>
        <taxon>Paraneoptera</taxon>
        <taxon>Hemiptera</taxon>
        <taxon>Auchenorrhyncha</taxon>
        <taxon>Fulgoroidea</taxon>
        <taxon>Delphacidae</taxon>
        <taxon>Delphacinae</taxon>
        <taxon>Nilaparvata</taxon>
    </lineage>
</organism>
<evidence type="ECO:0000313" key="2">
    <source>
        <dbReference type="EMBL" id="ASL04996.1"/>
    </source>
</evidence>
<name>A0A220XIG7_NILLU</name>
<feature type="signal peptide" evidence="1">
    <location>
        <begin position="1"/>
        <end position="19"/>
    </location>
</feature>